<organism evidence="2 3">
    <name type="scientific">Stakelama saccharophila</name>
    <dbReference type="NCBI Taxonomy" id="3075605"/>
    <lineage>
        <taxon>Bacteria</taxon>
        <taxon>Pseudomonadati</taxon>
        <taxon>Pseudomonadota</taxon>
        <taxon>Alphaproteobacteria</taxon>
        <taxon>Sphingomonadales</taxon>
        <taxon>Sphingomonadaceae</taxon>
        <taxon>Stakelama</taxon>
    </lineage>
</organism>
<proteinExistence type="predicted"/>
<evidence type="ECO:0000256" key="1">
    <source>
        <dbReference type="SAM" id="SignalP"/>
    </source>
</evidence>
<dbReference type="InterPro" id="IPR010239">
    <property type="entry name" value="CHP02001"/>
</dbReference>
<evidence type="ECO:0000313" key="2">
    <source>
        <dbReference type="EMBL" id="WNO54245.1"/>
    </source>
</evidence>
<dbReference type="RefSeq" id="WP_313916523.1">
    <property type="nucleotide sequence ID" value="NZ_CP135076.1"/>
</dbReference>
<feature type="chain" id="PRO_5045269556" evidence="1">
    <location>
        <begin position="22"/>
        <end position="256"/>
    </location>
</feature>
<evidence type="ECO:0000313" key="3">
    <source>
        <dbReference type="Proteomes" id="UP001302249"/>
    </source>
</evidence>
<keyword evidence="1" id="KW-0732">Signal</keyword>
<accession>A0ABZ0BA13</accession>
<dbReference type="Proteomes" id="UP001302249">
    <property type="component" value="Chromosome"/>
</dbReference>
<protein>
    <submittedName>
        <fullName evidence="2">TorF family putative porin</fullName>
    </submittedName>
</protein>
<dbReference type="Pfam" id="PF09694">
    <property type="entry name" value="Gcw_chp"/>
    <property type="match status" value="1"/>
</dbReference>
<dbReference type="NCBIfam" id="TIGR02001">
    <property type="entry name" value="gcw_chp"/>
    <property type="match status" value="1"/>
</dbReference>
<dbReference type="EMBL" id="CP135076">
    <property type="protein sequence ID" value="WNO54245.1"/>
    <property type="molecule type" value="Genomic_DNA"/>
</dbReference>
<keyword evidence="3" id="KW-1185">Reference proteome</keyword>
<feature type="signal peptide" evidence="1">
    <location>
        <begin position="1"/>
        <end position="21"/>
    </location>
</feature>
<reference evidence="2 3" key="1">
    <citation type="submission" date="2023-09" db="EMBL/GenBank/DDBJ databases">
        <authorList>
            <person name="Rey-Velasco X."/>
        </authorList>
    </citation>
    <scope>NUCLEOTIDE SEQUENCE [LARGE SCALE GENOMIC DNA]</scope>
    <source>
        <strain evidence="2 3">W311</strain>
    </source>
</reference>
<gene>
    <name evidence="2" type="ORF">RPR59_02995</name>
</gene>
<name>A0ABZ0BA13_9SPHN</name>
<sequence length="256" mass="26957">MRFSTYGFCALSCFAAAPAMAQDTAPPPPVTVSGGVTVVTDYRFRGLTQTDEDAALQGTVNVNHESGFYVGTWASTLDDEVSLPGYGDTEVDLYGGYSTTLDNGIGIDVGMLYYWYVDAPGGNDTDYFEPYATVSYAIGPVSTSVGANYAWGGQDGLDYTASNDDSLYLHAEASTSIPGTPLSLNAHIGRSKGSLGLYNLDPNDDEYWDTSFGVEWAGGPITGGVKYVDTDISNAGDFAQANGRGATVLGYVGLSF</sequence>